<dbReference type="KEGG" id="cbar:PATL70BA_0683"/>
<keyword evidence="1" id="KW-1133">Transmembrane helix</keyword>
<keyword evidence="1" id="KW-0812">Transmembrane</keyword>
<dbReference type="Proteomes" id="UP000279029">
    <property type="component" value="Chromosome"/>
</dbReference>
<evidence type="ECO:0000313" key="2">
    <source>
        <dbReference type="EMBL" id="VDN46549.1"/>
    </source>
</evidence>
<keyword evidence="3" id="KW-1185">Reference proteome</keyword>
<name>A0A3P7S0V8_9FIRM</name>
<accession>A0A3P7S0V8</accession>
<proteinExistence type="predicted"/>
<keyword evidence="1" id="KW-0472">Membrane</keyword>
<dbReference type="OrthoDB" id="5465282at2"/>
<organism evidence="2 3">
    <name type="scientific">Petrocella atlantisensis</name>
    <dbReference type="NCBI Taxonomy" id="2173034"/>
    <lineage>
        <taxon>Bacteria</taxon>
        <taxon>Bacillati</taxon>
        <taxon>Bacillota</taxon>
        <taxon>Clostridia</taxon>
        <taxon>Lachnospirales</taxon>
        <taxon>Vallitaleaceae</taxon>
        <taxon>Petrocella</taxon>
    </lineage>
</organism>
<dbReference type="AlphaFoldDB" id="A0A3P7S0V8"/>
<feature type="transmembrane region" description="Helical" evidence="1">
    <location>
        <begin position="138"/>
        <end position="158"/>
    </location>
</feature>
<reference evidence="2 3" key="1">
    <citation type="submission" date="2018-09" db="EMBL/GenBank/DDBJ databases">
        <authorList>
            <person name="Postec A."/>
        </authorList>
    </citation>
    <scope>NUCLEOTIDE SEQUENCE [LARGE SCALE GENOMIC DNA]</scope>
    <source>
        <strain evidence="2">70B-A</strain>
    </source>
</reference>
<evidence type="ECO:0000313" key="3">
    <source>
        <dbReference type="Proteomes" id="UP000279029"/>
    </source>
</evidence>
<dbReference type="RefSeq" id="WP_125136039.1">
    <property type="nucleotide sequence ID" value="NZ_LR130778.1"/>
</dbReference>
<feature type="transmembrane region" description="Helical" evidence="1">
    <location>
        <begin position="5"/>
        <end position="20"/>
    </location>
</feature>
<feature type="transmembrane region" description="Helical" evidence="1">
    <location>
        <begin position="40"/>
        <end position="60"/>
    </location>
</feature>
<feature type="transmembrane region" description="Helical" evidence="1">
    <location>
        <begin position="106"/>
        <end position="126"/>
    </location>
</feature>
<feature type="transmembrane region" description="Helical" evidence="1">
    <location>
        <begin position="72"/>
        <end position="94"/>
    </location>
</feature>
<gene>
    <name evidence="2" type="ORF">PATL70BA_0683</name>
</gene>
<sequence length="159" mass="17073">MTTTIFFYTASILLTLLSYFRDKEKTKMALKKAYKAFTNLLPALIPMILFVGIMLTLVSPDLIGKLLGDESGLIGIIIGAVLGSIVFMPSFVAFSLGENLLIGGAGYPQVAVFISTLMAVGISSLAIELKYFNNKTTILRNVFALLASLIFAGLIGVIL</sequence>
<evidence type="ECO:0000256" key="1">
    <source>
        <dbReference type="SAM" id="Phobius"/>
    </source>
</evidence>
<protein>
    <submittedName>
        <fullName evidence="2">Permease</fullName>
    </submittedName>
</protein>
<dbReference type="EMBL" id="LR130778">
    <property type="protein sequence ID" value="VDN46549.1"/>
    <property type="molecule type" value="Genomic_DNA"/>
</dbReference>